<feature type="binding site" evidence="5">
    <location>
        <begin position="281"/>
        <end position="287"/>
    </location>
    <ligand>
        <name>GTP</name>
        <dbReference type="ChEBI" id="CHEBI:37565"/>
    </ligand>
</feature>
<dbReference type="PRINTS" id="PR00318">
    <property type="entry name" value="GPROTEINA"/>
</dbReference>
<sequence>MPSIATIVRTSTDGGPWPPPNPPDANEEERLARLEREREAQKVSDAIDRAISIEKEQRKKQNGVKLLLLGTSFMRQAESGKSTVLKNFQLRFAPKTFQAEAELWRPIIHLNLVRSVNFILDLLSSERPTSSPPSTSPSSEPDNLRRIQFSLRPLKQVEDSLMHRISGSLFLPVVSGDELKEFPRYHPAKASEVSVRSGSGWMGFMKLRRPADFLLRPMEDEQDRRILEACVDDIQALWRAREVQCRLAERDISLDHQPGFFLEDVERISKRNYVPTSQDILRARVKTIGPEEHRIPMDTGVFPPGPEGKHWIIYDVGGSRSQRTKWAQFFDDVTAIIFLAPISAFNQVLAEDASVNRLADSFKLWKMICSNKLLAPVDLILFLNKMDILEANLNNGVQFSKYVPNYKDRPNEANHVSRYLLDVFTAMHNQTTPKKRKVHAHLTCAINTESTSLVITQVVQEVILVKTLAQTNICEDLYGYLFMTLLACSICSNTPPLLYIMTSL</sequence>
<dbReference type="GO" id="GO:0046872">
    <property type="term" value="F:metal ion binding"/>
    <property type="evidence" value="ECO:0007669"/>
    <property type="project" value="UniProtKB-KW"/>
</dbReference>
<dbReference type="GO" id="GO:0005525">
    <property type="term" value="F:GTP binding"/>
    <property type="evidence" value="ECO:0007669"/>
    <property type="project" value="UniProtKB-KW"/>
</dbReference>
<evidence type="ECO:0000256" key="7">
    <source>
        <dbReference type="SAM" id="MobiDB-lite"/>
    </source>
</evidence>
<keyword evidence="9" id="KW-1185">Reference proteome</keyword>
<keyword evidence="1 6" id="KW-0479">Metal-binding</keyword>
<dbReference type="GO" id="GO:0031683">
    <property type="term" value="F:G-protein beta/gamma-subunit complex binding"/>
    <property type="evidence" value="ECO:0007669"/>
    <property type="project" value="InterPro"/>
</dbReference>
<evidence type="ECO:0000256" key="3">
    <source>
        <dbReference type="ARBA" id="ARBA00023134"/>
    </source>
</evidence>
<gene>
    <name evidence="8" type="ORF">EDD18DRAFT_1285843</name>
</gene>
<name>A0AA39UN64_9AGAR</name>
<proteinExistence type="predicted"/>
<evidence type="ECO:0000256" key="6">
    <source>
        <dbReference type="PIRSR" id="PIRSR601019-2"/>
    </source>
</evidence>
<dbReference type="GO" id="GO:0007188">
    <property type="term" value="P:adenylate cyclase-modulating G protein-coupled receptor signaling pathway"/>
    <property type="evidence" value="ECO:0007669"/>
    <property type="project" value="TreeGrafter"/>
</dbReference>
<reference evidence="8" key="1">
    <citation type="submission" date="2023-06" db="EMBL/GenBank/DDBJ databases">
        <authorList>
            <consortium name="Lawrence Berkeley National Laboratory"/>
            <person name="Ahrendt S."/>
            <person name="Sahu N."/>
            <person name="Indic B."/>
            <person name="Wong-Bajracharya J."/>
            <person name="Merenyi Z."/>
            <person name="Ke H.-M."/>
            <person name="Monk M."/>
            <person name="Kocsube S."/>
            <person name="Drula E."/>
            <person name="Lipzen A."/>
            <person name="Balint B."/>
            <person name="Henrissat B."/>
            <person name="Andreopoulos B."/>
            <person name="Martin F.M."/>
            <person name="Harder C.B."/>
            <person name="Rigling D."/>
            <person name="Ford K.L."/>
            <person name="Foster G.D."/>
            <person name="Pangilinan J."/>
            <person name="Papanicolaou A."/>
            <person name="Barry K."/>
            <person name="LaButti K."/>
            <person name="Viragh M."/>
            <person name="Koriabine M."/>
            <person name="Yan M."/>
            <person name="Riley R."/>
            <person name="Champramary S."/>
            <person name="Plett K.L."/>
            <person name="Tsai I.J."/>
            <person name="Slot J."/>
            <person name="Sipos G."/>
            <person name="Plett J."/>
            <person name="Nagy L.G."/>
            <person name="Grigoriev I.V."/>
        </authorList>
    </citation>
    <scope>NUCLEOTIDE SEQUENCE</scope>
    <source>
        <strain evidence="8">HWK02</strain>
    </source>
</reference>
<evidence type="ECO:0000256" key="5">
    <source>
        <dbReference type="PIRSR" id="PIRSR601019-1"/>
    </source>
</evidence>
<dbReference type="Gene3D" id="3.40.50.300">
    <property type="entry name" value="P-loop containing nucleotide triphosphate hydrolases"/>
    <property type="match status" value="2"/>
</dbReference>
<feature type="binding site" evidence="5">
    <location>
        <position position="445"/>
    </location>
    <ligand>
        <name>GTP</name>
        <dbReference type="ChEBI" id="CHEBI:37565"/>
    </ligand>
</feature>
<evidence type="ECO:0000256" key="2">
    <source>
        <dbReference type="ARBA" id="ARBA00022741"/>
    </source>
</evidence>
<dbReference type="EMBL" id="JAUEPU010000015">
    <property type="protein sequence ID" value="KAK0496242.1"/>
    <property type="molecule type" value="Genomic_DNA"/>
</dbReference>
<organism evidence="8 9">
    <name type="scientific">Armillaria luteobubalina</name>
    <dbReference type="NCBI Taxonomy" id="153913"/>
    <lineage>
        <taxon>Eukaryota</taxon>
        <taxon>Fungi</taxon>
        <taxon>Dikarya</taxon>
        <taxon>Basidiomycota</taxon>
        <taxon>Agaricomycotina</taxon>
        <taxon>Agaricomycetes</taxon>
        <taxon>Agaricomycetidae</taxon>
        <taxon>Agaricales</taxon>
        <taxon>Marasmiineae</taxon>
        <taxon>Physalacriaceae</taxon>
        <taxon>Armillaria</taxon>
    </lineage>
</organism>
<dbReference type="PANTHER" id="PTHR10218:SF360">
    <property type="entry name" value="GUANINE NUCLEOTIDE-BINDING PROTEIN SUBUNIT ALPHA HOMOLOG"/>
    <property type="match status" value="1"/>
</dbReference>
<keyword evidence="4" id="KW-0807">Transducer</keyword>
<dbReference type="GO" id="GO:0001664">
    <property type="term" value="F:G protein-coupled receptor binding"/>
    <property type="evidence" value="ECO:0007669"/>
    <property type="project" value="TreeGrafter"/>
</dbReference>
<feature type="region of interest" description="Disordered" evidence="7">
    <location>
        <begin position="1"/>
        <end position="40"/>
    </location>
</feature>
<keyword evidence="6" id="KW-0460">Magnesium</keyword>
<feature type="compositionally biased region" description="Basic and acidic residues" evidence="7">
    <location>
        <begin position="28"/>
        <end position="40"/>
    </location>
</feature>
<dbReference type="PROSITE" id="PS51882">
    <property type="entry name" value="G_ALPHA"/>
    <property type="match status" value="1"/>
</dbReference>
<dbReference type="GO" id="GO:0005737">
    <property type="term" value="C:cytoplasm"/>
    <property type="evidence" value="ECO:0007669"/>
    <property type="project" value="TreeGrafter"/>
</dbReference>
<dbReference type="InterPro" id="IPR027417">
    <property type="entry name" value="P-loop_NTPase"/>
</dbReference>
<dbReference type="PANTHER" id="PTHR10218">
    <property type="entry name" value="GTP-BINDING PROTEIN ALPHA SUBUNIT"/>
    <property type="match status" value="1"/>
</dbReference>
<feature type="binding site" evidence="5">
    <location>
        <begin position="384"/>
        <end position="387"/>
    </location>
    <ligand>
        <name>GTP</name>
        <dbReference type="ChEBI" id="CHEBI:37565"/>
    </ligand>
</feature>
<comment type="caution">
    <text evidence="8">The sequence shown here is derived from an EMBL/GenBank/DDBJ whole genome shotgun (WGS) entry which is preliminary data.</text>
</comment>
<keyword evidence="2 5" id="KW-0547">Nucleotide-binding</keyword>
<dbReference type="InterPro" id="IPR011025">
    <property type="entry name" value="GproteinA_insert"/>
</dbReference>
<accession>A0AA39UN64</accession>
<dbReference type="Proteomes" id="UP001175228">
    <property type="component" value="Unassembled WGS sequence"/>
</dbReference>
<dbReference type="FunFam" id="3.40.50.300:FF:000692">
    <property type="entry name" value="Guanine nucleotide-binding protein subunit alpha"/>
    <property type="match status" value="1"/>
</dbReference>
<keyword evidence="3 5" id="KW-0342">GTP-binding</keyword>
<evidence type="ECO:0000313" key="8">
    <source>
        <dbReference type="EMBL" id="KAK0496242.1"/>
    </source>
</evidence>
<dbReference type="GO" id="GO:0005834">
    <property type="term" value="C:heterotrimeric G-protein complex"/>
    <property type="evidence" value="ECO:0007669"/>
    <property type="project" value="TreeGrafter"/>
</dbReference>
<evidence type="ECO:0000256" key="1">
    <source>
        <dbReference type="ARBA" id="ARBA00022723"/>
    </source>
</evidence>
<evidence type="ECO:0000313" key="9">
    <source>
        <dbReference type="Proteomes" id="UP001175228"/>
    </source>
</evidence>
<dbReference type="SUPFAM" id="SSF47895">
    <property type="entry name" value="Transducin (alpha subunit), insertion domain"/>
    <property type="match status" value="1"/>
</dbReference>
<dbReference type="AlphaFoldDB" id="A0AA39UN64"/>
<protein>
    <submittedName>
        <fullName evidence="8">Guanine nucleotide binding protein, alpha subunit</fullName>
    </submittedName>
</protein>
<dbReference type="GO" id="GO:0003924">
    <property type="term" value="F:GTPase activity"/>
    <property type="evidence" value="ECO:0007669"/>
    <property type="project" value="InterPro"/>
</dbReference>
<dbReference type="SUPFAM" id="SSF52540">
    <property type="entry name" value="P-loop containing nucleoside triphosphate hydrolases"/>
    <property type="match status" value="1"/>
</dbReference>
<dbReference type="InterPro" id="IPR001019">
    <property type="entry name" value="Gprotein_alpha_su"/>
</dbReference>
<feature type="binding site" evidence="6">
    <location>
        <position position="287"/>
    </location>
    <ligand>
        <name>Mg(2+)</name>
        <dbReference type="ChEBI" id="CHEBI:18420"/>
    </ligand>
</feature>
<dbReference type="Pfam" id="PF00503">
    <property type="entry name" value="G-alpha"/>
    <property type="match status" value="1"/>
</dbReference>
<dbReference type="SMART" id="SM00275">
    <property type="entry name" value="G_alpha"/>
    <property type="match status" value="1"/>
</dbReference>
<evidence type="ECO:0000256" key="4">
    <source>
        <dbReference type="ARBA" id="ARBA00023224"/>
    </source>
</evidence>